<dbReference type="EMBL" id="BTGU01000104">
    <property type="protein sequence ID" value="GMN60980.1"/>
    <property type="molecule type" value="Genomic_DNA"/>
</dbReference>
<evidence type="ECO:0000313" key="3">
    <source>
        <dbReference type="EMBL" id="GMN60980.1"/>
    </source>
</evidence>
<sequence length="530" mass="60500">MSDEYCAVSIKDGQEIEAVETTSSGIAIERTSQGHSTTRAEDVEGLSAEDKKLLKELEGEESKKSGPKDKNQLAKIQKVPTMLRETNAQQYFKPRAMVIGPLHHGTSMIEPGETLKVKLATKFIKASGKTGERLLQEIKNNINKLKERFDENVIGQSYSDETLARMLFLDGCSILQFINSVIKNELKDFEVNNDAQATLIQQDLFLLENQIPFQVLVLLMELSDCKDELMSCVHFFVFMNTMAPASNFLTDVRNIFFSEHGQYPLFRQKQPVHLLDLLRSWVLFEVDGDGDKDDNNNQFLAPLIDALRLAHPIRRFVFHILHGLGRPSGGGQVNHLLQSAYFSMYRRSFRNVQDLKAAGIKFKPSNSRSLRAISFNTQFFTTGQLKLPPLIVDDSTVRKLWNLVAFEMCPDNSSTNFGVTSYISFLDSLIDTEQDVKCLRSANIIWNRLSSDAEVADLFNTIGSNLVPDEAYFQVKNKIQRYYERRFSTWMAQVYREHFRNPWTILALLATITLLLLTTIQTWYSIYPKN</sequence>
<feature type="transmembrane region" description="Helical" evidence="2">
    <location>
        <begin position="503"/>
        <end position="524"/>
    </location>
</feature>
<dbReference type="PANTHER" id="PTHR31170">
    <property type="entry name" value="BNAC04G53230D PROTEIN"/>
    <property type="match status" value="1"/>
</dbReference>
<reference evidence="3" key="1">
    <citation type="submission" date="2023-07" db="EMBL/GenBank/DDBJ databases">
        <title>draft genome sequence of fig (Ficus carica).</title>
        <authorList>
            <person name="Takahashi T."/>
            <person name="Nishimura K."/>
        </authorList>
    </citation>
    <scope>NUCLEOTIDE SEQUENCE</scope>
</reference>
<name>A0AA88J387_FICCA</name>
<dbReference type="Proteomes" id="UP001187192">
    <property type="component" value="Unassembled WGS sequence"/>
</dbReference>
<feature type="region of interest" description="Disordered" evidence="1">
    <location>
        <begin position="21"/>
        <end position="78"/>
    </location>
</feature>
<dbReference type="PANTHER" id="PTHR31170:SF25">
    <property type="entry name" value="BNAA09G04570D PROTEIN"/>
    <property type="match status" value="1"/>
</dbReference>
<gene>
    <name evidence="3" type="ORF">TIFTF001_030043</name>
</gene>
<comment type="caution">
    <text evidence="3">The sequence shown here is derived from an EMBL/GenBank/DDBJ whole genome shotgun (WGS) entry which is preliminary data.</text>
</comment>
<dbReference type="InterPro" id="IPR004158">
    <property type="entry name" value="DUF247_pln"/>
</dbReference>
<evidence type="ECO:0000256" key="1">
    <source>
        <dbReference type="SAM" id="MobiDB-lite"/>
    </source>
</evidence>
<dbReference type="AlphaFoldDB" id="A0AA88J387"/>
<keyword evidence="2" id="KW-1133">Transmembrane helix</keyword>
<accession>A0AA88J387</accession>
<protein>
    <submittedName>
        <fullName evidence="3">Uncharacterized protein</fullName>
    </submittedName>
</protein>
<evidence type="ECO:0000313" key="4">
    <source>
        <dbReference type="Proteomes" id="UP001187192"/>
    </source>
</evidence>
<feature type="compositionally biased region" description="Polar residues" evidence="1">
    <location>
        <begin position="21"/>
        <end position="37"/>
    </location>
</feature>
<proteinExistence type="predicted"/>
<organism evidence="3 4">
    <name type="scientific">Ficus carica</name>
    <name type="common">Common fig</name>
    <dbReference type="NCBI Taxonomy" id="3494"/>
    <lineage>
        <taxon>Eukaryota</taxon>
        <taxon>Viridiplantae</taxon>
        <taxon>Streptophyta</taxon>
        <taxon>Embryophyta</taxon>
        <taxon>Tracheophyta</taxon>
        <taxon>Spermatophyta</taxon>
        <taxon>Magnoliopsida</taxon>
        <taxon>eudicotyledons</taxon>
        <taxon>Gunneridae</taxon>
        <taxon>Pentapetalae</taxon>
        <taxon>rosids</taxon>
        <taxon>fabids</taxon>
        <taxon>Rosales</taxon>
        <taxon>Moraceae</taxon>
        <taxon>Ficeae</taxon>
        <taxon>Ficus</taxon>
    </lineage>
</organism>
<keyword evidence="4" id="KW-1185">Reference proteome</keyword>
<feature type="compositionally biased region" description="Basic and acidic residues" evidence="1">
    <location>
        <begin position="38"/>
        <end position="72"/>
    </location>
</feature>
<keyword evidence="2" id="KW-0472">Membrane</keyword>
<dbReference type="Pfam" id="PF03140">
    <property type="entry name" value="DUF247"/>
    <property type="match status" value="1"/>
</dbReference>
<keyword evidence="2" id="KW-0812">Transmembrane</keyword>
<evidence type="ECO:0000256" key="2">
    <source>
        <dbReference type="SAM" id="Phobius"/>
    </source>
</evidence>